<evidence type="ECO:0000259" key="4">
    <source>
        <dbReference type="Pfam" id="PF01336"/>
    </source>
</evidence>
<dbReference type="InterPro" id="IPR047089">
    <property type="entry name" value="Asp-tRNA-ligase_1_N"/>
</dbReference>
<accession>A0ABN4BZQ6</accession>
<feature type="domain" description="OB" evidence="4">
    <location>
        <begin position="19"/>
        <end position="102"/>
    </location>
</feature>
<dbReference type="InterPro" id="IPR045864">
    <property type="entry name" value="aa-tRNA-synth_II/BPL/LPL"/>
</dbReference>
<name>A0ABN4BZQ6_BIBTR</name>
<evidence type="ECO:0000313" key="5">
    <source>
        <dbReference type="EMBL" id="AHG84341.1"/>
    </source>
</evidence>
<protein>
    <submittedName>
        <fullName evidence="5">Aspartyl-tRNA synthetase</fullName>
    </submittedName>
</protein>
<keyword evidence="1" id="KW-0963">Cytoplasm</keyword>
<dbReference type="PANTHER" id="PTHR22594:SF5">
    <property type="entry name" value="ASPARTATE--TRNA LIGASE, MITOCHONDRIAL"/>
    <property type="match status" value="1"/>
</dbReference>
<dbReference type="InterPro" id="IPR012340">
    <property type="entry name" value="NA-bd_OB-fold"/>
</dbReference>
<dbReference type="CDD" id="cd04317">
    <property type="entry name" value="EcAspRS_like_N"/>
    <property type="match status" value="1"/>
</dbReference>
<organism evidence="5 6">
    <name type="scientific">Bibersteinia trehalosi USDA-ARS-USMARC-189</name>
    <dbReference type="NCBI Taxonomy" id="1263831"/>
    <lineage>
        <taxon>Bacteria</taxon>
        <taxon>Pseudomonadati</taxon>
        <taxon>Pseudomonadota</taxon>
        <taxon>Gammaproteobacteria</taxon>
        <taxon>Pasteurellales</taxon>
        <taxon>Pasteurellaceae</taxon>
        <taxon>Bibersteinia</taxon>
    </lineage>
</organism>
<dbReference type="InterPro" id="IPR004365">
    <property type="entry name" value="NA-bd_OB_tRNA"/>
</dbReference>
<dbReference type="Pfam" id="PF01336">
    <property type="entry name" value="tRNA_anti-codon"/>
    <property type="match status" value="1"/>
</dbReference>
<dbReference type="Gene3D" id="2.40.50.140">
    <property type="entry name" value="Nucleic acid-binding proteins"/>
    <property type="match status" value="1"/>
</dbReference>
<proteinExistence type="predicted"/>
<dbReference type="Gene3D" id="3.30.930.10">
    <property type="entry name" value="Bira Bifunctional Protein, Domain 2"/>
    <property type="match status" value="1"/>
</dbReference>
<evidence type="ECO:0000256" key="1">
    <source>
        <dbReference type="ARBA" id="ARBA00022490"/>
    </source>
</evidence>
<evidence type="ECO:0000256" key="2">
    <source>
        <dbReference type="ARBA" id="ARBA00022917"/>
    </source>
</evidence>
<keyword evidence="2" id="KW-0648">Protein biosynthesis</keyword>
<dbReference type="Proteomes" id="UP000019092">
    <property type="component" value="Chromosome"/>
</dbReference>
<keyword evidence="3" id="KW-0436">Ligase</keyword>
<sequence>MMRSHYCGALNRSNVGEQVTLSGWVHRVRNLGRFIFMQIRDREGIVQVFFDEKDEALFKAASALRNEACVQIKGEVIARDESQINPDMATGEIEVLVRELKVYNNAEVLPLDFNQNNTEEQRLKYRYLDLRRPEMAEKLKTRAKSLALYVALWTITVSLILKPQC</sequence>
<keyword evidence="6" id="KW-1185">Reference proteome</keyword>
<evidence type="ECO:0000256" key="3">
    <source>
        <dbReference type="ARBA" id="ARBA00023146"/>
    </source>
</evidence>
<dbReference type="PANTHER" id="PTHR22594">
    <property type="entry name" value="ASPARTYL/LYSYL-TRNA SYNTHETASE"/>
    <property type="match status" value="1"/>
</dbReference>
<gene>
    <name evidence="5" type="ORF">F543_14770</name>
</gene>
<keyword evidence="3" id="KW-0030">Aminoacyl-tRNA synthetase</keyword>
<evidence type="ECO:0000313" key="6">
    <source>
        <dbReference type="Proteomes" id="UP000019092"/>
    </source>
</evidence>
<reference evidence="5 6" key="1">
    <citation type="submission" date="2013-12" db="EMBL/GenBank/DDBJ databases">
        <title>Annotation of the Bibersteinia trehalosi USDA-ARS-USMARC-189 complete genome.</title>
        <authorList>
            <person name="Harhay G.P."/>
            <person name="McVey S."/>
            <person name="Clawson M.L."/>
            <person name="Bono J."/>
            <person name="Heaton M.P."/>
            <person name="Chitko-Mckown C.G."/>
            <person name="Harhay D.M."/>
            <person name="Smith T.P.L."/>
        </authorList>
    </citation>
    <scope>NUCLEOTIDE SEQUENCE [LARGE SCALE GENOMIC DNA]</scope>
    <source>
        <strain evidence="5 6">USDA-ARS-USMARC-189</strain>
    </source>
</reference>
<dbReference type="SUPFAM" id="SSF50249">
    <property type="entry name" value="Nucleic acid-binding proteins"/>
    <property type="match status" value="1"/>
</dbReference>
<dbReference type="EMBL" id="CP006955">
    <property type="protein sequence ID" value="AHG84341.1"/>
    <property type="molecule type" value="Genomic_DNA"/>
</dbReference>